<dbReference type="Gene3D" id="3.40.50.1700">
    <property type="entry name" value="Glycoside hydrolase family 3 C-terminal domain"/>
    <property type="match status" value="1"/>
</dbReference>
<protein>
    <recommendedName>
        <fullName evidence="18">Beta-glucosidase cel3A</fullName>
        <ecNumber evidence="5">3.2.1.21</ecNumber>
    </recommendedName>
    <alternativeName>
        <fullName evidence="15">Beta-D-glucoside glucohydrolase G</fullName>
    </alternativeName>
    <alternativeName>
        <fullName evidence="19">Beta-D-glucoside glucohydrolase cel3A</fullName>
    </alternativeName>
    <alternativeName>
        <fullName evidence="16">Cellobiase G</fullName>
    </alternativeName>
    <alternativeName>
        <fullName evidence="21">Cellobiase cel3A</fullName>
    </alternativeName>
    <alternativeName>
        <fullName evidence="17">Gentiobiase G</fullName>
    </alternativeName>
    <alternativeName>
        <fullName evidence="20">Gentiobiase cel3A</fullName>
    </alternativeName>
    <alternativeName>
        <fullName evidence="14">Probable beta-glucosidase G</fullName>
    </alternativeName>
</protein>
<comment type="caution">
    <text evidence="24">The sequence shown here is derived from an EMBL/GenBank/DDBJ whole genome shotgun (WGS) entry which is preliminary data.</text>
</comment>
<proteinExistence type="inferred from homology"/>
<evidence type="ECO:0000256" key="17">
    <source>
        <dbReference type="ARBA" id="ARBA00041808"/>
    </source>
</evidence>
<feature type="domain" description="Fibronectin type III-like" evidence="23">
    <location>
        <begin position="703"/>
        <end position="775"/>
    </location>
</feature>
<keyword evidence="11" id="KW-0326">Glycosidase</keyword>
<sequence length="788" mass="84174">MFSRGLFFAAGAAFLGLSLSQALPPGHALCCVTSAWDEASIAAKDFVSQLTTVEKIGLVTGGYSSSKLPCVGTIGSIERLGFDGVCYSDGPSGYSRSDGVSVFPAGISTAATWDKDLMYRRAVALGEEFRAKGAHVHLGPSSGPLGRHATGGRNWEGFGPDPYLAGVAMNASVIGIQSVGVQACSKHFIGNEQETQRTSTASDNGTTIEAISSDIDDRTLHELYLWPFANAVKAGTASIMCSYNRVNGNYSCANPETISILKDELAFPGYVVSDWYATHETLSSANSGLDLEMPGNASAAAGASYFGDSLLDAVNGGLVSADRLNDMATRVLTPYFLLGQDKDFPSIDPSSAAAFLRYQYGHQVQLPSSYPEVTARDVRGNHAELIREIGAAGTVLLKNVNGALPLTDELNIGVFGNGAPYPTIGSVFLDIDTQPEGFEMGTVDIGGGSGTVRHTNLVSPFEAIRKHVESTGGRVQALFDNDELADGRFRTIYPVPDVCLLFLKSYATEGQDRQSAGLQWSATKAVENTAAMCPNTVVIIHGPGVVVIPWADNENVTAILNAHYPGEQTGNSIVDVLWGAVEPSGRLPYSIPKNESDYGPAIFNLTEPTTDPDAWHSVFEERQMIDYRHLDANDIEPQYEFGFGLSYTEFEMGGILEIKVDANISSLADEANGVEPGGLSDLWKVVASTSIQVTNSGGLAGSAVPQLYVSFPSSTTPEGAPVKVLRGFEKIHLEVGETKSVVFQLMRRDLSFWDTEKKQWTIPSGMFRFMAGFSSKNIIAQAKAQVTS</sequence>
<dbReference type="OrthoDB" id="416222at2759"/>
<evidence type="ECO:0000256" key="2">
    <source>
        <dbReference type="ARBA" id="ARBA00004613"/>
    </source>
</evidence>
<dbReference type="SUPFAM" id="SSF51445">
    <property type="entry name" value="(Trans)glycosidases"/>
    <property type="match status" value="1"/>
</dbReference>
<dbReference type="FunFam" id="3.20.20.300:FF:000002">
    <property type="entry name" value="Probable beta-glucosidase"/>
    <property type="match status" value="1"/>
</dbReference>
<keyword evidence="12" id="KW-0624">Polysaccharide degradation</keyword>
<dbReference type="InterPro" id="IPR036881">
    <property type="entry name" value="Glyco_hydro_3_C_sf"/>
</dbReference>
<evidence type="ECO:0000256" key="7">
    <source>
        <dbReference type="ARBA" id="ARBA00022729"/>
    </source>
</evidence>
<evidence type="ECO:0000256" key="6">
    <source>
        <dbReference type="ARBA" id="ARBA00022525"/>
    </source>
</evidence>
<evidence type="ECO:0000313" key="24">
    <source>
        <dbReference type="EMBL" id="EXF78380.1"/>
    </source>
</evidence>
<evidence type="ECO:0000313" key="25">
    <source>
        <dbReference type="Proteomes" id="UP000020467"/>
    </source>
</evidence>
<comment type="subcellular location">
    <subcellularLocation>
        <location evidence="2">Secreted</location>
    </subcellularLocation>
</comment>
<dbReference type="HOGENOM" id="CLU_004542_2_3_1"/>
<keyword evidence="25" id="KW-1185">Reference proteome</keyword>
<dbReference type="InterPro" id="IPR001764">
    <property type="entry name" value="Glyco_hydro_3_N"/>
</dbReference>
<dbReference type="EC" id="3.2.1.21" evidence="5"/>
<evidence type="ECO:0000256" key="5">
    <source>
        <dbReference type="ARBA" id="ARBA00012744"/>
    </source>
</evidence>
<evidence type="ECO:0000256" key="14">
    <source>
        <dbReference type="ARBA" id="ARBA00039579"/>
    </source>
</evidence>
<evidence type="ECO:0000259" key="23">
    <source>
        <dbReference type="SMART" id="SM01217"/>
    </source>
</evidence>
<keyword evidence="10" id="KW-0119">Carbohydrate metabolism</keyword>
<comment type="similarity">
    <text evidence="4">Belongs to the glycosyl hydrolase 3 family.</text>
</comment>
<feature type="chain" id="PRO_5001456035" description="Beta-glucosidase cel3A" evidence="22">
    <location>
        <begin position="23"/>
        <end position="788"/>
    </location>
</feature>
<dbReference type="InterPro" id="IPR050288">
    <property type="entry name" value="Cellulose_deg_GH3"/>
</dbReference>
<keyword evidence="6" id="KW-0964">Secreted</keyword>
<comment type="pathway">
    <text evidence="3">Glycan metabolism; cellulose degradation.</text>
</comment>
<evidence type="ECO:0000256" key="22">
    <source>
        <dbReference type="SAM" id="SignalP"/>
    </source>
</evidence>
<evidence type="ECO:0000256" key="11">
    <source>
        <dbReference type="ARBA" id="ARBA00023295"/>
    </source>
</evidence>
<dbReference type="InterPro" id="IPR036962">
    <property type="entry name" value="Glyco_hydro_3_N_sf"/>
</dbReference>
<dbReference type="AlphaFoldDB" id="A0A010QNW2"/>
<dbReference type="eggNOG" id="ENOG502RSH1">
    <property type="taxonomic scope" value="Eukaryota"/>
</dbReference>
<dbReference type="Proteomes" id="UP000020467">
    <property type="component" value="Unassembled WGS sequence"/>
</dbReference>
<evidence type="ECO:0000256" key="21">
    <source>
        <dbReference type="ARBA" id="ARBA00083611"/>
    </source>
</evidence>
<dbReference type="PRINTS" id="PR00133">
    <property type="entry name" value="GLHYDRLASE3"/>
</dbReference>
<dbReference type="Gene3D" id="3.20.20.300">
    <property type="entry name" value="Glycoside hydrolase, family 3, N-terminal domain"/>
    <property type="match status" value="1"/>
</dbReference>
<name>A0A010QNW2_9PEZI</name>
<evidence type="ECO:0000256" key="1">
    <source>
        <dbReference type="ARBA" id="ARBA00000448"/>
    </source>
</evidence>
<feature type="signal peptide" evidence="22">
    <location>
        <begin position="1"/>
        <end position="22"/>
    </location>
</feature>
<keyword evidence="9" id="KW-0325">Glycoprotein</keyword>
<dbReference type="GO" id="GO:0005576">
    <property type="term" value="C:extracellular region"/>
    <property type="evidence" value="ECO:0007669"/>
    <property type="project" value="UniProtKB-SubCell"/>
</dbReference>
<dbReference type="SUPFAM" id="SSF52279">
    <property type="entry name" value="Beta-D-glucan exohydrolase, C-terminal domain"/>
    <property type="match status" value="1"/>
</dbReference>
<dbReference type="STRING" id="1445577.A0A010QNW2"/>
<dbReference type="PANTHER" id="PTHR42715">
    <property type="entry name" value="BETA-GLUCOSIDASE"/>
    <property type="match status" value="1"/>
</dbReference>
<gene>
    <name evidence="24" type="ORF">CFIO01_11641</name>
</gene>
<keyword evidence="8" id="KW-0378">Hydrolase</keyword>
<dbReference type="InterPro" id="IPR026891">
    <property type="entry name" value="Fn3-like"/>
</dbReference>
<dbReference type="GO" id="GO:0009251">
    <property type="term" value="P:glucan catabolic process"/>
    <property type="evidence" value="ECO:0007669"/>
    <property type="project" value="TreeGrafter"/>
</dbReference>
<accession>A0A010QNW2</accession>
<dbReference type="InterPro" id="IPR002772">
    <property type="entry name" value="Glyco_hydro_3_C"/>
</dbReference>
<dbReference type="SMART" id="SM01217">
    <property type="entry name" value="Fn3_like"/>
    <property type="match status" value="1"/>
</dbReference>
<evidence type="ECO:0000256" key="9">
    <source>
        <dbReference type="ARBA" id="ARBA00023180"/>
    </source>
</evidence>
<evidence type="ECO:0000256" key="4">
    <source>
        <dbReference type="ARBA" id="ARBA00005336"/>
    </source>
</evidence>
<comment type="function">
    <text evidence="13">Beta-glucosidases are one of a number of cellulolytic enzymes involved in the degradation of cellulosic biomass. Catalyzes the last step releasing glucose from the inhibitory cellobiose.</text>
</comment>
<comment type="catalytic activity">
    <reaction evidence="1">
        <text>Hydrolysis of terminal, non-reducing beta-D-glucosyl residues with release of beta-D-glucose.</text>
        <dbReference type="EC" id="3.2.1.21"/>
    </reaction>
</comment>
<evidence type="ECO:0000256" key="8">
    <source>
        <dbReference type="ARBA" id="ARBA00022801"/>
    </source>
</evidence>
<evidence type="ECO:0000256" key="16">
    <source>
        <dbReference type="ARBA" id="ARBA00041601"/>
    </source>
</evidence>
<reference evidence="24 25" key="1">
    <citation type="submission" date="2014-02" db="EMBL/GenBank/DDBJ databases">
        <title>The genome sequence of Colletotrichum fioriniae PJ7.</title>
        <authorList>
            <person name="Baroncelli R."/>
            <person name="Thon M.R."/>
        </authorList>
    </citation>
    <scope>NUCLEOTIDE SEQUENCE [LARGE SCALE GENOMIC DNA]</scope>
    <source>
        <strain evidence="24 25">PJ7</strain>
    </source>
</reference>
<dbReference type="Pfam" id="PF14310">
    <property type="entry name" value="Fn3-like"/>
    <property type="match status" value="1"/>
</dbReference>
<evidence type="ECO:0000256" key="12">
    <source>
        <dbReference type="ARBA" id="ARBA00023326"/>
    </source>
</evidence>
<dbReference type="KEGG" id="cfj:CFIO01_11641"/>
<dbReference type="InterPro" id="IPR017853">
    <property type="entry name" value="GH"/>
</dbReference>
<evidence type="ECO:0000256" key="3">
    <source>
        <dbReference type="ARBA" id="ARBA00004987"/>
    </source>
</evidence>
<organism evidence="24 25">
    <name type="scientific">Colletotrichum fioriniae PJ7</name>
    <dbReference type="NCBI Taxonomy" id="1445577"/>
    <lineage>
        <taxon>Eukaryota</taxon>
        <taxon>Fungi</taxon>
        <taxon>Dikarya</taxon>
        <taxon>Ascomycota</taxon>
        <taxon>Pezizomycotina</taxon>
        <taxon>Sordariomycetes</taxon>
        <taxon>Hypocreomycetidae</taxon>
        <taxon>Glomerellales</taxon>
        <taxon>Glomerellaceae</taxon>
        <taxon>Colletotrichum</taxon>
        <taxon>Colletotrichum acutatum species complex</taxon>
    </lineage>
</organism>
<evidence type="ECO:0000256" key="13">
    <source>
        <dbReference type="ARBA" id="ARBA00024983"/>
    </source>
</evidence>
<dbReference type="PANTHER" id="PTHR42715:SF12">
    <property type="entry name" value="BETA-GLUCOSIDASE G-RELATED"/>
    <property type="match status" value="1"/>
</dbReference>
<dbReference type="GO" id="GO:0008422">
    <property type="term" value="F:beta-glucosidase activity"/>
    <property type="evidence" value="ECO:0007669"/>
    <property type="project" value="UniProtKB-EC"/>
</dbReference>
<evidence type="ECO:0000256" key="15">
    <source>
        <dbReference type="ARBA" id="ARBA00041276"/>
    </source>
</evidence>
<dbReference type="Pfam" id="PF01915">
    <property type="entry name" value="Glyco_hydro_3_C"/>
    <property type="match status" value="1"/>
</dbReference>
<dbReference type="Pfam" id="PF00933">
    <property type="entry name" value="Glyco_hydro_3"/>
    <property type="match status" value="1"/>
</dbReference>
<evidence type="ECO:0000256" key="10">
    <source>
        <dbReference type="ARBA" id="ARBA00023277"/>
    </source>
</evidence>
<keyword evidence="7 22" id="KW-0732">Signal</keyword>
<dbReference type="InterPro" id="IPR013783">
    <property type="entry name" value="Ig-like_fold"/>
</dbReference>
<dbReference type="EMBL" id="JARH01000651">
    <property type="protein sequence ID" value="EXF78380.1"/>
    <property type="molecule type" value="Genomic_DNA"/>
</dbReference>
<evidence type="ECO:0000256" key="18">
    <source>
        <dbReference type="ARBA" id="ARBA00070030"/>
    </source>
</evidence>
<evidence type="ECO:0000256" key="20">
    <source>
        <dbReference type="ARBA" id="ARBA00083231"/>
    </source>
</evidence>
<dbReference type="Gene3D" id="2.60.40.10">
    <property type="entry name" value="Immunoglobulins"/>
    <property type="match status" value="1"/>
</dbReference>
<evidence type="ECO:0000256" key="19">
    <source>
        <dbReference type="ARBA" id="ARBA00078013"/>
    </source>
</evidence>